<feature type="transmembrane region" description="Helical" evidence="7">
    <location>
        <begin position="367"/>
        <end position="386"/>
    </location>
</feature>
<feature type="transmembrane region" description="Helical" evidence="7">
    <location>
        <begin position="267"/>
        <end position="287"/>
    </location>
</feature>
<keyword evidence="4" id="KW-0378">Hydrolase</keyword>
<dbReference type="Proteomes" id="UP000815677">
    <property type="component" value="Unassembled WGS sequence"/>
</dbReference>
<feature type="transmembrane region" description="Helical" evidence="7">
    <location>
        <begin position="229"/>
        <end position="247"/>
    </location>
</feature>
<comment type="subcellular location">
    <subcellularLocation>
        <location evidence="1">Membrane</location>
        <topology evidence="1">Multi-pass membrane protein</topology>
    </subcellularLocation>
</comment>
<dbReference type="PANTHER" id="PTHR43731">
    <property type="entry name" value="RHOMBOID PROTEASE"/>
    <property type="match status" value="1"/>
</dbReference>
<evidence type="ECO:0000256" key="3">
    <source>
        <dbReference type="ARBA" id="ARBA00022692"/>
    </source>
</evidence>
<keyword evidence="10" id="KW-1185">Reference proteome</keyword>
<evidence type="ECO:0000313" key="9">
    <source>
        <dbReference type="EMBL" id="GAT45185.1"/>
    </source>
</evidence>
<dbReference type="PANTHER" id="PTHR43731:SF14">
    <property type="entry name" value="PRESENILIN-ASSOCIATED RHOMBOID-LIKE PROTEIN, MITOCHONDRIAL"/>
    <property type="match status" value="1"/>
</dbReference>
<sequence>MFRLAFRPRCARVLAPSSRATHGALRPPPLLLRQMRVRRIQSSAGQDLPPEQPLPELDEMYEEPDLRTSNSARNATMFAVLGSAGVLLWAAMRTNSDTQASVAQLQRERGWFAAGTITSEDLWRRKKFELKRFLETRGRKLLDATQNLPAIPRNALLEWYTHAANIYLNAPDSYKICCGIIALNISVFIAWKIPSLQPFMRNHFVDRPLTGRAHTLLTCMFSHQSFMHLFFNCYAFAGFGAAAGVYLQQQQHDGPSKLLQSTSGYHFFAFFVSAGLLSSLASNKLRLRTYDLIRTRLTGPTLRAAKSIVGGSLGASGAIYSCVVVSALAFPQAHVNIMFIPVDIPIRVAICGTVLLDVIGLLRGWRLFDHVAHLGGAMFGLVYYMYGPRIWDTYRFFSARWLSRKKKVAIES</sequence>
<feature type="transmembrane region" description="Helical" evidence="7">
    <location>
        <begin position="308"/>
        <end position="331"/>
    </location>
</feature>
<dbReference type="InterPro" id="IPR050925">
    <property type="entry name" value="Rhomboid_protease_S54"/>
</dbReference>
<evidence type="ECO:0000256" key="4">
    <source>
        <dbReference type="ARBA" id="ARBA00022801"/>
    </source>
</evidence>
<dbReference type="SUPFAM" id="SSF144091">
    <property type="entry name" value="Rhomboid-like"/>
    <property type="match status" value="1"/>
</dbReference>
<evidence type="ECO:0000256" key="7">
    <source>
        <dbReference type="SAM" id="Phobius"/>
    </source>
</evidence>
<dbReference type="InterPro" id="IPR035952">
    <property type="entry name" value="Rhomboid-like_sf"/>
</dbReference>
<evidence type="ECO:0000259" key="8">
    <source>
        <dbReference type="Pfam" id="PF01694"/>
    </source>
</evidence>
<comment type="similarity">
    <text evidence="2">Belongs to the peptidase S54 family.</text>
</comment>
<keyword evidence="5 7" id="KW-1133">Transmembrane helix</keyword>
<dbReference type="Pfam" id="PF01694">
    <property type="entry name" value="Rhomboid"/>
    <property type="match status" value="1"/>
</dbReference>
<reference evidence="9" key="1">
    <citation type="submission" date="2014-09" db="EMBL/GenBank/DDBJ databases">
        <title>Genome sequence of the luminous mushroom Mycena chlorophos for searching fungal bioluminescence genes.</title>
        <authorList>
            <person name="Tanaka Y."/>
            <person name="Kasuga D."/>
            <person name="Oba Y."/>
            <person name="Hase S."/>
            <person name="Sato K."/>
            <person name="Oba Y."/>
            <person name="Sakakibara Y."/>
        </authorList>
    </citation>
    <scope>NUCLEOTIDE SEQUENCE</scope>
</reference>
<dbReference type="Gene3D" id="1.20.1540.10">
    <property type="entry name" value="Rhomboid-like"/>
    <property type="match status" value="1"/>
</dbReference>
<gene>
    <name evidence="9" type="ORF">MCHLO_02775</name>
</gene>
<evidence type="ECO:0000256" key="6">
    <source>
        <dbReference type="ARBA" id="ARBA00023136"/>
    </source>
</evidence>
<evidence type="ECO:0000256" key="2">
    <source>
        <dbReference type="ARBA" id="ARBA00009045"/>
    </source>
</evidence>
<name>A0ABQ0L1Z8_MYCCL</name>
<proteinExistence type="inferred from homology"/>
<protein>
    <recommendedName>
        <fullName evidence="8">Peptidase S54 rhomboid domain-containing protein</fullName>
    </recommendedName>
</protein>
<evidence type="ECO:0000313" key="10">
    <source>
        <dbReference type="Proteomes" id="UP000815677"/>
    </source>
</evidence>
<feature type="domain" description="Peptidase S54 rhomboid" evidence="8">
    <location>
        <begin position="212"/>
        <end position="385"/>
    </location>
</feature>
<keyword evidence="3 7" id="KW-0812">Transmembrane</keyword>
<organism evidence="9 10">
    <name type="scientific">Mycena chlorophos</name>
    <name type="common">Agaric fungus</name>
    <name type="synonym">Agaricus chlorophos</name>
    <dbReference type="NCBI Taxonomy" id="658473"/>
    <lineage>
        <taxon>Eukaryota</taxon>
        <taxon>Fungi</taxon>
        <taxon>Dikarya</taxon>
        <taxon>Basidiomycota</taxon>
        <taxon>Agaricomycotina</taxon>
        <taxon>Agaricomycetes</taxon>
        <taxon>Agaricomycetidae</taxon>
        <taxon>Agaricales</taxon>
        <taxon>Marasmiineae</taxon>
        <taxon>Mycenaceae</taxon>
        <taxon>Mycena</taxon>
    </lineage>
</organism>
<evidence type="ECO:0000256" key="5">
    <source>
        <dbReference type="ARBA" id="ARBA00022989"/>
    </source>
</evidence>
<evidence type="ECO:0000256" key="1">
    <source>
        <dbReference type="ARBA" id="ARBA00004141"/>
    </source>
</evidence>
<keyword evidence="6 7" id="KW-0472">Membrane</keyword>
<accession>A0ABQ0L1Z8</accession>
<dbReference type="InterPro" id="IPR022764">
    <property type="entry name" value="Peptidase_S54_rhomboid_dom"/>
</dbReference>
<dbReference type="EMBL" id="DF840919">
    <property type="protein sequence ID" value="GAT45185.1"/>
    <property type="molecule type" value="Genomic_DNA"/>
</dbReference>